<dbReference type="PRINTS" id="PR00385">
    <property type="entry name" value="P450"/>
</dbReference>
<comment type="similarity">
    <text evidence="2 3">Belongs to the cytochrome P450 family.</text>
</comment>
<proteinExistence type="inferred from homology"/>
<reference evidence="5" key="1">
    <citation type="journal article" date="2019" name="Int. J. Syst. Evol. Microbiol.">
        <title>The Global Catalogue of Microorganisms (GCM) 10K type strain sequencing project: providing services to taxonomists for standard genome sequencing and annotation.</title>
        <authorList>
            <consortium name="The Broad Institute Genomics Platform"/>
            <consortium name="The Broad Institute Genome Sequencing Center for Infectious Disease"/>
            <person name="Wu L."/>
            <person name="Ma J."/>
        </authorList>
    </citation>
    <scope>NUCLEOTIDE SEQUENCE [LARGE SCALE GENOMIC DNA]</scope>
    <source>
        <strain evidence="5">JCM 4788</strain>
    </source>
</reference>
<comment type="cofactor">
    <cofactor evidence="1">
        <name>heme</name>
        <dbReference type="ChEBI" id="CHEBI:30413"/>
    </cofactor>
</comment>
<dbReference type="InterPro" id="IPR002401">
    <property type="entry name" value="Cyt_P450_E_grp-I"/>
</dbReference>
<accession>A0ABP3J102</accession>
<dbReference type="PROSITE" id="PS00086">
    <property type="entry name" value="CYTOCHROME_P450"/>
    <property type="match status" value="1"/>
</dbReference>
<keyword evidence="3" id="KW-0408">Iron</keyword>
<dbReference type="InterPro" id="IPR017972">
    <property type="entry name" value="Cyt_P450_CS"/>
</dbReference>
<dbReference type="PANTHER" id="PTHR24305">
    <property type="entry name" value="CYTOCHROME P450"/>
    <property type="match status" value="1"/>
</dbReference>
<dbReference type="PANTHER" id="PTHR24305:SF166">
    <property type="entry name" value="CYTOCHROME P450 12A4, MITOCHONDRIAL-RELATED"/>
    <property type="match status" value="1"/>
</dbReference>
<dbReference type="InterPro" id="IPR050121">
    <property type="entry name" value="Cytochrome_P450_monoxygenase"/>
</dbReference>
<dbReference type="CDD" id="cd11053">
    <property type="entry name" value="CYP110-like"/>
    <property type="match status" value="1"/>
</dbReference>
<dbReference type="Proteomes" id="UP001500879">
    <property type="component" value="Unassembled WGS sequence"/>
</dbReference>
<evidence type="ECO:0000256" key="1">
    <source>
        <dbReference type="ARBA" id="ARBA00001971"/>
    </source>
</evidence>
<evidence type="ECO:0000256" key="3">
    <source>
        <dbReference type="RuleBase" id="RU000461"/>
    </source>
</evidence>
<keyword evidence="3" id="KW-0479">Metal-binding</keyword>
<organism evidence="4 5">
    <name type="scientific">Streptomyces luteireticuli</name>
    <dbReference type="NCBI Taxonomy" id="173858"/>
    <lineage>
        <taxon>Bacteria</taxon>
        <taxon>Bacillati</taxon>
        <taxon>Actinomycetota</taxon>
        <taxon>Actinomycetes</taxon>
        <taxon>Kitasatosporales</taxon>
        <taxon>Streptomycetaceae</taxon>
        <taxon>Streptomyces</taxon>
    </lineage>
</organism>
<keyword evidence="3" id="KW-0503">Monooxygenase</keyword>
<dbReference type="Gene3D" id="1.10.630.10">
    <property type="entry name" value="Cytochrome P450"/>
    <property type="match status" value="1"/>
</dbReference>
<keyword evidence="3" id="KW-0349">Heme</keyword>
<dbReference type="RefSeq" id="WP_344031673.1">
    <property type="nucleotide sequence ID" value="NZ_BAAABX010000071.1"/>
</dbReference>
<sequence length="441" mass="49216">MPGKSTSSHRPARPPGPRLPPLVQTLLFVRCRDRWFPRLRRTYGDVFSLDLAAPVRRPVVILARQEDVDEIFGGPVGVLHAGEGNAVLRPVMGDRSLLLADGDEHRRARRLLLPAFSGPALRAYEETMRTAAVAEVERWPVGQVFGAHRRMRDLTLEVISRLVLGVTAQERLAELRPLTRRLTDMGQLTMLGLSHPYLSRLRPWRRYLDVRRRLDALIDAQAADRRAAPDDGNDVLAHLLRATASPDGGGFGDAELRDQLVTLLLAGHETTATGLAWALHELSRHPEQLRRAQRAADEGDDAHLTAVVKETLRRRPVVYQVARCLTEPFTVAGYRLPRGTTVMPAIGLVHGDPARQERPDAFRPERFLDGRSPSPAWIPFGGGARRCPGAGFALLEATVVLREVLTRYDLRPDRPRPEASRSRQVTHVPARGARIVVSRRR</sequence>
<dbReference type="EMBL" id="BAAABX010000071">
    <property type="protein sequence ID" value="GAA0432866.1"/>
    <property type="molecule type" value="Genomic_DNA"/>
</dbReference>
<dbReference type="InterPro" id="IPR001128">
    <property type="entry name" value="Cyt_P450"/>
</dbReference>
<comment type="caution">
    <text evidence="4">The sequence shown here is derived from an EMBL/GenBank/DDBJ whole genome shotgun (WGS) entry which is preliminary data.</text>
</comment>
<dbReference type="Pfam" id="PF00067">
    <property type="entry name" value="p450"/>
    <property type="match status" value="1"/>
</dbReference>
<dbReference type="PRINTS" id="PR00463">
    <property type="entry name" value="EP450I"/>
</dbReference>
<dbReference type="InterPro" id="IPR036396">
    <property type="entry name" value="Cyt_P450_sf"/>
</dbReference>
<evidence type="ECO:0000313" key="4">
    <source>
        <dbReference type="EMBL" id="GAA0432866.1"/>
    </source>
</evidence>
<protein>
    <submittedName>
        <fullName evidence="4">Cytochrome P450</fullName>
    </submittedName>
</protein>
<gene>
    <name evidence="4" type="ORF">GCM10010357_63000</name>
</gene>
<dbReference type="SUPFAM" id="SSF48264">
    <property type="entry name" value="Cytochrome P450"/>
    <property type="match status" value="1"/>
</dbReference>
<keyword evidence="3" id="KW-0560">Oxidoreductase</keyword>
<evidence type="ECO:0000313" key="5">
    <source>
        <dbReference type="Proteomes" id="UP001500879"/>
    </source>
</evidence>
<name>A0ABP3J102_9ACTN</name>
<keyword evidence="5" id="KW-1185">Reference proteome</keyword>
<evidence type="ECO:0000256" key="2">
    <source>
        <dbReference type="ARBA" id="ARBA00010617"/>
    </source>
</evidence>